<dbReference type="InterPro" id="IPR009027">
    <property type="entry name" value="Ribosomal_bL9/RNase_H1_N"/>
</dbReference>
<sequence length="194" mass="21070">MILTEDVANLGSLGDAVEVKAGYGRNYLIPQGKALLADNRASKELQHRLTHLEKLRQGKIALAQEQAAKIKELQLEVVRKAGQGGRLFGSVTIRDILQMLTDQGYDFDRKVVTLHAPIRNVGSHELTIRVHTEVRVSLSIKVIGEIEPGAAEVAEETAEASEDTETGEENPETVEASAEESQETETGVETEASA</sequence>
<evidence type="ECO:0000259" key="8">
    <source>
        <dbReference type="Pfam" id="PF03948"/>
    </source>
</evidence>
<dbReference type="Gene3D" id="3.10.430.100">
    <property type="entry name" value="Ribosomal protein L9, C-terminal domain"/>
    <property type="match status" value="1"/>
</dbReference>
<dbReference type="InterPro" id="IPR020594">
    <property type="entry name" value="Ribosomal_bL9_bac/chp"/>
</dbReference>
<dbReference type="AlphaFoldDB" id="A0A382DAN8"/>
<keyword evidence="4" id="KW-0689">Ribosomal protein</keyword>
<evidence type="ECO:0000259" key="7">
    <source>
        <dbReference type="Pfam" id="PF01281"/>
    </source>
</evidence>
<dbReference type="Pfam" id="PF03948">
    <property type="entry name" value="Ribosomal_L9_C"/>
    <property type="match status" value="1"/>
</dbReference>
<keyword evidence="5" id="KW-0687">Ribonucleoprotein</keyword>
<reference evidence="9" key="1">
    <citation type="submission" date="2018-05" db="EMBL/GenBank/DDBJ databases">
        <authorList>
            <person name="Lanie J.A."/>
            <person name="Ng W.-L."/>
            <person name="Kazmierczak K.M."/>
            <person name="Andrzejewski T.M."/>
            <person name="Davidsen T.M."/>
            <person name="Wayne K.J."/>
            <person name="Tettelin H."/>
            <person name="Glass J.I."/>
            <person name="Rusch D."/>
            <person name="Podicherti R."/>
            <person name="Tsui H.-C.T."/>
            <person name="Winkler M.E."/>
        </authorList>
    </citation>
    <scope>NUCLEOTIDE SEQUENCE</scope>
</reference>
<evidence type="ECO:0000256" key="3">
    <source>
        <dbReference type="ARBA" id="ARBA00022884"/>
    </source>
</evidence>
<dbReference type="Pfam" id="PF01281">
    <property type="entry name" value="Ribosomal_L9_N"/>
    <property type="match status" value="1"/>
</dbReference>
<evidence type="ECO:0000256" key="5">
    <source>
        <dbReference type="ARBA" id="ARBA00023274"/>
    </source>
</evidence>
<keyword evidence="2" id="KW-0699">rRNA-binding</keyword>
<organism evidence="9">
    <name type="scientific">marine metagenome</name>
    <dbReference type="NCBI Taxonomy" id="408172"/>
    <lineage>
        <taxon>unclassified sequences</taxon>
        <taxon>metagenomes</taxon>
        <taxon>ecological metagenomes</taxon>
    </lineage>
</organism>
<dbReference type="HAMAP" id="MF_00503">
    <property type="entry name" value="Ribosomal_bL9"/>
    <property type="match status" value="1"/>
</dbReference>
<dbReference type="GO" id="GO:0005840">
    <property type="term" value="C:ribosome"/>
    <property type="evidence" value="ECO:0007669"/>
    <property type="project" value="UniProtKB-KW"/>
</dbReference>
<dbReference type="InterPro" id="IPR020069">
    <property type="entry name" value="Ribosomal_bL9_C"/>
</dbReference>
<feature type="domain" description="Ribosomal protein L9" evidence="7">
    <location>
        <begin position="2"/>
        <end position="45"/>
    </location>
</feature>
<gene>
    <name evidence="9" type="ORF">METZ01_LOCUS188063</name>
</gene>
<dbReference type="NCBIfam" id="TIGR00158">
    <property type="entry name" value="L9"/>
    <property type="match status" value="1"/>
</dbReference>
<evidence type="ECO:0000256" key="6">
    <source>
        <dbReference type="SAM" id="MobiDB-lite"/>
    </source>
</evidence>
<dbReference type="GO" id="GO:0006412">
    <property type="term" value="P:translation"/>
    <property type="evidence" value="ECO:0007669"/>
    <property type="project" value="InterPro"/>
</dbReference>
<dbReference type="InterPro" id="IPR000244">
    <property type="entry name" value="Ribosomal_bL9"/>
</dbReference>
<dbReference type="GO" id="GO:0019843">
    <property type="term" value="F:rRNA binding"/>
    <property type="evidence" value="ECO:0007669"/>
    <property type="project" value="UniProtKB-KW"/>
</dbReference>
<evidence type="ECO:0000256" key="1">
    <source>
        <dbReference type="ARBA" id="ARBA00010605"/>
    </source>
</evidence>
<keyword evidence="3" id="KW-0694">RNA-binding</keyword>
<evidence type="ECO:0000256" key="2">
    <source>
        <dbReference type="ARBA" id="ARBA00022730"/>
    </source>
</evidence>
<feature type="compositionally biased region" description="Acidic residues" evidence="6">
    <location>
        <begin position="153"/>
        <end position="188"/>
    </location>
</feature>
<dbReference type="PANTHER" id="PTHR21368">
    <property type="entry name" value="50S RIBOSOMAL PROTEIN L9"/>
    <property type="match status" value="1"/>
</dbReference>
<dbReference type="GO" id="GO:1990904">
    <property type="term" value="C:ribonucleoprotein complex"/>
    <property type="evidence" value="ECO:0007669"/>
    <property type="project" value="UniProtKB-KW"/>
</dbReference>
<comment type="similarity">
    <text evidence="1">Belongs to the bacterial ribosomal protein bL9 family.</text>
</comment>
<dbReference type="EMBL" id="UINC01038337">
    <property type="protein sequence ID" value="SVB35209.1"/>
    <property type="molecule type" value="Genomic_DNA"/>
</dbReference>
<protein>
    <recommendedName>
        <fullName evidence="10">Ribosomal protein L9 domain-containing protein</fullName>
    </recommendedName>
</protein>
<dbReference type="SUPFAM" id="SSF55653">
    <property type="entry name" value="Ribosomal protein L9 C-domain"/>
    <property type="match status" value="1"/>
</dbReference>
<dbReference type="InterPro" id="IPR036791">
    <property type="entry name" value="Ribosomal_bL9_C_sf"/>
</dbReference>
<name>A0A382DAN8_9ZZZZ</name>
<evidence type="ECO:0000313" key="9">
    <source>
        <dbReference type="EMBL" id="SVB35209.1"/>
    </source>
</evidence>
<proteinExistence type="inferred from homology"/>
<dbReference type="Gene3D" id="3.40.5.10">
    <property type="entry name" value="Ribosomal protein L9, N-terminal domain"/>
    <property type="match status" value="1"/>
</dbReference>
<evidence type="ECO:0008006" key="10">
    <source>
        <dbReference type="Google" id="ProtNLM"/>
    </source>
</evidence>
<feature type="region of interest" description="Disordered" evidence="6">
    <location>
        <begin position="150"/>
        <end position="194"/>
    </location>
</feature>
<accession>A0A382DAN8</accession>
<dbReference type="InterPro" id="IPR020070">
    <property type="entry name" value="Ribosomal_bL9_N"/>
</dbReference>
<dbReference type="SUPFAM" id="SSF55658">
    <property type="entry name" value="L9 N-domain-like"/>
    <property type="match status" value="1"/>
</dbReference>
<dbReference type="InterPro" id="IPR036935">
    <property type="entry name" value="Ribosomal_bL9_N_sf"/>
</dbReference>
<feature type="domain" description="Large ribosomal subunit protein bL9 C-terminal" evidence="8">
    <location>
        <begin position="63"/>
        <end position="143"/>
    </location>
</feature>
<evidence type="ECO:0000256" key="4">
    <source>
        <dbReference type="ARBA" id="ARBA00022980"/>
    </source>
</evidence>
<dbReference type="GO" id="GO:0003735">
    <property type="term" value="F:structural constituent of ribosome"/>
    <property type="evidence" value="ECO:0007669"/>
    <property type="project" value="InterPro"/>
</dbReference>